<organism evidence="2 3">
    <name type="scientific">Aldrovandia affinis</name>
    <dbReference type="NCBI Taxonomy" id="143900"/>
    <lineage>
        <taxon>Eukaryota</taxon>
        <taxon>Metazoa</taxon>
        <taxon>Chordata</taxon>
        <taxon>Craniata</taxon>
        <taxon>Vertebrata</taxon>
        <taxon>Euteleostomi</taxon>
        <taxon>Actinopterygii</taxon>
        <taxon>Neopterygii</taxon>
        <taxon>Teleostei</taxon>
        <taxon>Notacanthiformes</taxon>
        <taxon>Halosauridae</taxon>
        <taxon>Aldrovandia</taxon>
    </lineage>
</organism>
<comment type="caution">
    <text evidence="2">The sequence shown here is derived from an EMBL/GenBank/DDBJ whole genome shotgun (WGS) entry which is preliminary data.</text>
</comment>
<dbReference type="AlphaFoldDB" id="A0AAD7SJ40"/>
<reference evidence="2" key="1">
    <citation type="journal article" date="2023" name="Science">
        <title>Genome structures resolve the early diversification of teleost fishes.</title>
        <authorList>
            <person name="Parey E."/>
            <person name="Louis A."/>
            <person name="Montfort J."/>
            <person name="Bouchez O."/>
            <person name="Roques C."/>
            <person name="Iampietro C."/>
            <person name="Lluch J."/>
            <person name="Castinel A."/>
            <person name="Donnadieu C."/>
            <person name="Desvignes T."/>
            <person name="Floi Bucao C."/>
            <person name="Jouanno E."/>
            <person name="Wen M."/>
            <person name="Mejri S."/>
            <person name="Dirks R."/>
            <person name="Jansen H."/>
            <person name="Henkel C."/>
            <person name="Chen W.J."/>
            <person name="Zahm M."/>
            <person name="Cabau C."/>
            <person name="Klopp C."/>
            <person name="Thompson A.W."/>
            <person name="Robinson-Rechavi M."/>
            <person name="Braasch I."/>
            <person name="Lecointre G."/>
            <person name="Bobe J."/>
            <person name="Postlethwait J.H."/>
            <person name="Berthelot C."/>
            <person name="Roest Crollius H."/>
            <person name="Guiguen Y."/>
        </authorList>
    </citation>
    <scope>NUCLEOTIDE SEQUENCE</scope>
    <source>
        <strain evidence="2">NC1722</strain>
    </source>
</reference>
<protein>
    <submittedName>
        <fullName evidence="2">Uncharacterized protein</fullName>
    </submittedName>
</protein>
<accession>A0AAD7SJ40</accession>
<evidence type="ECO:0000313" key="2">
    <source>
        <dbReference type="EMBL" id="KAJ8403042.1"/>
    </source>
</evidence>
<gene>
    <name evidence="2" type="ORF">AAFF_G00359580</name>
</gene>
<dbReference type="EMBL" id="JAINUG010000060">
    <property type="protein sequence ID" value="KAJ8403042.1"/>
    <property type="molecule type" value="Genomic_DNA"/>
</dbReference>
<keyword evidence="3" id="KW-1185">Reference proteome</keyword>
<feature type="region of interest" description="Disordered" evidence="1">
    <location>
        <begin position="20"/>
        <end position="65"/>
    </location>
</feature>
<dbReference type="Proteomes" id="UP001221898">
    <property type="component" value="Unassembled WGS sequence"/>
</dbReference>
<sequence>MPWNRAGALTAEGEQWAARSGRLCGASPKRRGEEVSLRSPRRCRAPDVPKAQPQHSWRSRRNRRPPLMSAGPFCCTAAQSVLRLPRAAPTGQAGLRRDAEFRTQANVTTRTHLMDLYQGEDTITPPFPKRKRKAVILNERRFCRDNAMRRLPSSLPSMETADPPKTALTSDIGVRAMALNRLRYNPANPCLVDRLAQRTEMKERGRHRP</sequence>
<evidence type="ECO:0000313" key="3">
    <source>
        <dbReference type="Proteomes" id="UP001221898"/>
    </source>
</evidence>
<name>A0AAD7SJ40_9TELE</name>
<evidence type="ECO:0000256" key="1">
    <source>
        <dbReference type="SAM" id="MobiDB-lite"/>
    </source>
</evidence>
<proteinExistence type="predicted"/>